<organism evidence="1 2">
    <name type="scientific">Nocardia ninae NBRC 108245</name>
    <dbReference type="NCBI Taxonomy" id="1210091"/>
    <lineage>
        <taxon>Bacteria</taxon>
        <taxon>Bacillati</taxon>
        <taxon>Actinomycetota</taxon>
        <taxon>Actinomycetes</taxon>
        <taxon>Mycobacteriales</taxon>
        <taxon>Nocardiaceae</taxon>
        <taxon>Nocardia</taxon>
    </lineage>
</organism>
<proteinExistence type="predicted"/>
<evidence type="ECO:0000313" key="2">
    <source>
        <dbReference type="Proteomes" id="UP000321424"/>
    </source>
</evidence>
<reference evidence="1 2" key="1">
    <citation type="submission" date="2019-07" db="EMBL/GenBank/DDBJ databases">
        <title>Whole genome shotgun sequence of Nocardia ninae NBRC 108245.</title>
        <authorList>
            <person name="Hosoyama A."/>
            <person name="Uohara A."/>
            <person name="Ohji S."/>
            <person name="Ichikawa N."/>
        </authorList>
    </citation>
    <scope>NUCLEOTIDE SEQUENCE [LARGE SCALE GENOMIC DNA]</scope>
    <source>
        <strain evidence="1 2">NBRC 108245</strain>
    </source>
</reference>
<accession>A0A511MBS7</accession>
<dbReference type="AlphaFoldDB" id="A0A511MBS7"/>
<dbReference type="Proteomes" id="UP000321424">
    <property type="component" value="Unassembled WGS sequence"/>
</dbReference>
<keyword evidence="2" id="KW-1185">Reference proteome</keyword>
<protein>
    <submittedName>
        <fullName evidence="1">Uncharacterized protein</fullName>
    </submittedName>
</protein>
<evidence type="ECO:0000313" key="1">
    <source>
        <dbReference type="EMBL" id="GEM38112.1"/>
    </source>
</evidence>
<dbReference type="EMBL" id="BJXA01000014">
    <property type="protein sequence ID" value="GEM38112.1"/>
    <property type="molecule type" value="Genomic_DNA"/>
</dbReference>
<name>A0A511MBS7_9NOCA</name>
<comment type="caution">
    <text evidence="1">The sequence shown here is derived from an EMBL/GenBank/DDBJ whole genome shotgun (WGS) entry which is preliminary data.</text>
</comment>
<sequence length="74" mass="8362">MVRDQTDKPLIGAMLVPQEAGTVQRMKPGHRKPGRVSDVMEDGGRFEQFLIAAELCRKLNRGFRHSLRVLPTSM</sequence>
<gene>
    <name evidence="1" type="ORF">NN4_26310</name>
</gene>